<dbReference type="Gene3D" id="1.10.1380.10">
    <property type="entry name" value="Neutral endopeptidase , domain2"/>
    <property type="match status" value="1"/>
</dbReference>
<dbReference type="SUPFAM" id="SSF55486">
    <property type="entry name" value="Metalloproteases ('zincins'), catalytic domain"/>
    <property type="match status" value="1"/>
</dbReference>
<proteinExistence type="predicted"/>
<dbReference type="Gene3D" id="3.40.390.10">
    <property type="entry name" value="Collagenase (Catalytic Domain)"/>
    <property type="match status" value="2"/>
</dbReference>
<dbReference type="InterPro" id="IPR024079">
    <property type="entry name" value="MetalloPept_cat_dom_sf"/>
</dbReference>
<dbReference type="PANTHER" id="PTHR11733:SF241">
    <property type="entry name" value="GH26575P-RELATED"/>
    <property type="match status" value="1"/>
</dbReference>
<dbReference type="GO" id="GO:0016485">
    <property type="term" value="P:protein processing"/>
    <property type="evidence" value="ECO:0007669"/>
    <property type="project" value="TreeGrafter"/>
</dbReference>
<keyword evidence="2" id="KW-1185">Reference proteome</keyword>
<dbReference type="PROSITE" id="PS51885">
    <property type="entry name" value="NEPRILYSIN"/>
    <property type="match status" value="1"/>
</dbReference>
<dbReference type="AlphaFoldDB" id="A0AAQ4DTF0"/>
<evidence type="ECO:0000313" key="2">
    <source>
        <dbReference type="Proteomes" id="UP001321473"/>
    </source>
</evidence>
<name>A0AAQ4DTF0_AMBAM</name>
<sequence>MVRSCVNKKINSEGNDQVRELVNFVNGRIFSWPTRDWDEEEVVPPWRPLRGLVELAVLWQLPLWFRIDFLPKFQEPRQLRVVISPSPLATVFRRIQHEISLFEDAYSYLVEMYMDDIFSKRPAARAFETFLRESKRMQNDVFGNISDAARLKHYLPKVLPIRGLTSIANISPKDWEVALQCVNSTPLASDSLLLVTNGMILQAMDTIFRAYTARDIWFHTSWWFVQALGPLVSDLLLSAVRAHPLAKSIHTVLCVFHTQGSYGTLLAALAKASLPAFEQGVINGVLKNIEEVTLAKVRSSSRLNPTTRSALEDMINKTKTVFWPDGRFESTKDMEMFYGPSYNSSDSFFREWVWIREKMQGAIGTAQYGEASSVHKMDENRFGHYNPGLGVISMSVALLAPPFYYPKGTSAMLYGGLGFMYAEELVLTLNSMLCLLKDGKVFLTEADSRLDLQSVPCPLWCPSAKDRTRVFPQLDAADIAYSAYVRFRDEASDLPLKGLEIYSADQLFFITACHSGCYVDRVGVLSNYPFTVALKKLEPFLRTFSCRRSYDVDTKDLCDYI</sequence>
<protein>
    <submittedName>
        <fullName evidence="1">Uncharacterized protein</fullName>
    </submittedName>
</protein>
<dbReference type="PANTHER" id="PTHR11733">
    <property type="entry name" value="ZINC METALLOPROTEASE FAMILY M13 NEPRILYSIN-RELATED"/>
    <property type="match status" value="1"/>
</dbReference>
<evidence type="ECO:0000313" key="1">
    <source>
        <dbReference type="EMBL" id="KAK8765740.1"/>
    </source>
</evidence>
<dbReference type="Proteomes" id="UP001321473">
    <property type="component" value="Unassembled WGS sequence"/>
</dbReference>
<dbReference type="EMBL" id="JARKHS020027040">
    <property type="protein sequence ID" value="KAK8765740.1"/>
    <property type="molecule type" value="Genomic_DNA"/>
</dbReference>
<accession>A0AAQ4DTF0</accession>
<dbReference type="InterPro" id="IPR000718">
    <property type="entry name" value="Peptidase_M13"/>
</dbReference>
<reference evidence="1 2" key="1">
    <citation type="journal article" date="2023" name="Arcadia Sci">
        <title>De novo assembly of a long-read Amblyomma americanum tick genome.</title>
        <authorList>
            <person name="Chou S."/>
            <person name="Poskanzer K.E."/>
            <person name="Rollins M."/>
            <person name="Thuy-Boun P.S."/>
        </authorList>
    </citation>
    <scope>NUCLEOTIDE SEQUENCE [LARGE SCALE GENOMIC DNA]</scope>
    <source>
        <strain evidence="1">F_SG_1</strain>
        <tissue evidence="1">Salivary glands</tissue>
    </source>
</reference>
<gene>
    <name evidence="1" type="ORF">V5799_031652</name>
</gene>
<organism evidence="1 2">
    <name type="scientific">Amblyomma americanum</name>
    <name type="common">Lone star tick</name>
    <dbReference type="NCBI Taxonomy" id="6943"/>
    <lineage>
        <taxon>Eukaryota</taxon>
        <taxon>Metazoa</taxon>
        <taxon>Ecdysozoa</taxon>
        <taxon>Arthropoda</taxon>
        <taxon>Chelicerata</taxon>
        <taxon>Arachnida</taxon>
        <taxon>Acari</taxon>
        <taxon>Parasitiformes</taxon>
        <taxon>Ixodida</taxon>
        <taxon>Ixodoidea</taxon>
        <taxon>Ixodidae</taxon>
        <taxon>Amblyomminae</taxon>
        <taxon>Amblyomma</taxon>
    </lineage>
</organism>
<comment type="caution">
    <text evidence="1">The sequence shown here is derived from an EMBL/GenBank/DDBJ whole genome shotgun (WGS) entry which is preliminary data.</text>
</comment>
<dbReference type="GO" id="GO:0005886">
    <property type="term" value="C:plasma membrane"/>
    <property type="evidence" value="ECO:0007669"/>
    <property type="project" value="TreeGrafter"/>
</dbReference>
<dbReference type="InterPro" id="IPR042089">
    <property type="entry name" value="Peptidase_M13_dom_2"/>
</dbReference>
<dbReference type="GO" id="GO:0004222">
    <property type="term" value="F:metalloendopeptidase activity"/>
    <property type="evidence" value="ECO:0007669"/>
    <property type="project" value="InterPro"/>
</dbReference>